<comment type="caution">
    <text evidence="2">The sequence shown here is derived from an EMBL/GenBank/DDBJ whole genome shotgun (WGS) entry which is preliminary data.</text>
</comment>
<dbReference type="PROSITE" id="PS51186">
    <property type="entry name" value="GNAT"/>
    <property type="match status" value="1"/>
</dbReference>
<dbReference type="Proteomes" id="UP000290287">
    <property type="component" value="Unassembled WGS sequence"/>
</dbReference>
<evidence type="ECO:0000313" key="3">
    <source>
        <dbReference type="Proteomes" id="UP000290287"/>
    </source>
</evidence>
<accession>A0A4Q0YPF5</accession>
<reference evidence="2 3" key="1">
    <citation type="submission" date="2017-10" db="EMBL/GenBank/DDBJ databases">
        <title>Nyctiphanis sp. nov., isolated from the stomach of the euphausiid Nyctiphanes simplex (Hansen, 1911) in the Gulf of California.</title>
        <authorList>
            <person name="Gomez-Gil B."/>
            <person name="Aguilar-Mendez M."/>
            <person name="Lopez-Cortes A."/>
            <person name="Gomez-Gutierrez J."/>
            <person name="Roque A."/>
            <person name="Lang E."/>
            <person name="Gonzalez-Castillo A."/>
        </authorList>
    </citation>
    <scope>NUCLEOTIDE SEQUENCE [LARGE SCALE GENOMIC DNA]</scope>
    <source>
        <strain evidence="2 3">CAIM 600</strain>
    </source>
</reference>
<sequence>MNITLRDFRDSDGDLLENILIENDQFEFPDVENKASMKRVADNPSSVFLVAEWDGKVAGFAKGFYDGSRAQLQLVSVAKQYQRFGVGKTLIQAVQSNLKKMGAPTVAVVNREETAEYWLKSGYSPLPVNVMVKRI</sequence>
<protein>
    <recommendedName>
        <fullName evidence="1">N-acetyltransferase domain-containing protein</fullName>
    </recommendedName>
</protein>
<dbReference type="GO" id="GO:0016747">
    <property type="term" value="F:acyltransferase activity, transferring groups other than amino-acyl groups"/>
    <property type="evidence" value="ECO:0007669"/>
    <property type="project" value="InterPro"/>
</dbReference>
<gene>
    <name evidence="2" type="ORF">CS022_13385</name>
</gene>
<dbReference type="OrthoDB" id="5917154at2"/>
<dbReference type="CDD" id="cd04301">
    <property type="entry name" value="NAT_SF"/>
    <property type="match status" value="1"/>
</dbReference>
<dbReference type="RefSeq" id="WP_129122687.1">
    <property type="nucleotide sequence ID" value="NZ_PEIB01000015.1"/>
</dbReference>
<evidence type="ECO:0000259" key="1">
    <source>
        <dbReference type="PROSITE" id="PS51186"/>
    </source>
</evidence>
<keyword evidence="3" id="KW-1185">Reference proteome</keyword>
<organism evidence="2 3">
    <name type="scientific">Veronia nyctiphanis</name>
    <dbReference type="NCBI Taxonomy" id="1278244"/>
    <lineage>
        <taxon>Bacteria</taxon>
        <taxon>Pseudomonadati</taxon>
        <taxon>Pseudomonadota</taxon>
        <taxon>Gammaproteobacteria</taxon>
        <taxon>Vibrionales</taxon>
        <taxon>Vibrionaceae</taxon>
        <taxon>Veronia</taxon>
    </lineage>
</organism>
<dbReference type="Gene3D" id="3.40.630.30">
    <property type="match status" value="1"/>
</dbReference>
<dbReference type="AlphaFoldDB" id="A0A4Q0YPF5"/>
<feature type="domain" description="N-acetyltransferase" evidence="1">
    <location>
        <begin position="3"/>
        <end position="135"/>
    </location>
</feature>
<name>A0A4Q0YPF5_9GAMM</name>
<dbReference type="EMBL" id="PEIB01000015">
    <property type="protein sequence ID" value="RXJ72842.1"/>
    <property type="molecule type" value="Genomic_DNA"/>
</dbReference>
<dbReference type="InterPro" id="IPR000182">
    <property type="entry name" value="GNAT_dom"/>
</dbReference>
<dbReference type="Pfam" id="PF13673">
    <property type="entry name" value="Acetyltransf_10"/>
    <property type="match status" value="1"/>
</dbReference>
<dbReference type="InterPro" id="IPR016181">
    <property type="entry name" value="Acyl_CoA_acyltransferase"/>
</dbReference>
<dbReference type="SUPFAM" id="SSF55729">
    <property type="entry name" value="Acyl-CoA N-acyltransferases (Nat)"/>
    <property type="match status" value="1"/>
</dbReference>
<proteinExistence type="predicted"/>
<evidence type="ECO:0000313" key="2">
    <source>
        <dbReference type="EMBL" id="RXJ72842.1"/>
    </source>
</evidence>